<dbReference type="Proteomes" id="UP000027982">
    <property type="component" value="Chromosome"/>
</dbReference>
<dbReference type="GO" id="GO:0005829">
    <property type="term" value="C:cytosol"/>
    <property type="evidence" value="ECO:0007669"/>
    <property type="project" value="TreeGrafter"/>
</dbReference>
<reference evidence="5 6" key="1">
    <citation type="journal article" date="2014" name="PLoS ONE">
        <title>The first complete genome sequence of the class fimbriimonadia in the phylum armatimonadetes.</title>
        <authorList>
            <person name="Hu Z.Y."/>
            <person name="Wang Y.Z."/>
            <person name="Im W.T."/>
            <person name="Wang S.Y."/>
            <person name="Zhao G.P."/>
            <person name="Zheng H.J."/>
            <person name="Quan Z.X."/>
        </authorList>
    </citation>
    <scope>NUCLEOTIDE SEQUENCE [LARGE SCALE GENOMIC DNA]</scope>
    <source>
        <strain evidence="5">Gsoil 348</strain>
    </source>
</reference>
<evidence type="ECO:0000313" key="6">
    <source>
        <dbReference type="Proteomes" id="UP000027982"/>
    </source>
</evidence>
<name>A0A068NJN5_FIMGI</name>
<dbReference type="AlphaFoldDB" id="A0A068NJN5"/>
<evidence type="ECO:0000256" key="1">
    <source>
        <dbReference type="ARBA" id="ARBA00023015"/>
    </source>
</evidence>
<keyword evidence="6" id="KW-1185">Reference proteome</keyword>
<dbReference type="STRING" id="661478.OP10G_0294"/>
<dbReference type="SUPFAM" id="SSF46785">
    <property type="entry name" value="Winged helix' DNA-binding domain"/>
    <property type="match status" value="1"/>
</dbReference>
<dbReference type="PANTHER" id="PTHR30154:SF53">
    <property type="entry name" value="HTH-TYPE TRANSCRIPTIONAL REGULATOR LRPC"/>
    <property type="match status" value="1"/>
</dbReference>
<dbReference type="InterPro" id="IPR036390">
    <property type="entry name" value="WH_DNA-bd_sf"/>
</dbReference>
<dbReference type="InterPro" id="IPR000485">
    <property type="entry name" value="AsnC-type_HTH_dom"/>
</dbReference>
<dbReference type="InterPro" id="IPR036388">
    <property type="entry name" value="WH-like_DNA-bd_sf"/>
</dbReference>
<dbReference type="GO" id="GO:0043565">
    <property type="term" value="F:sequence-specific DNA binding"/>
    <property type="evidence" value="ECO:0007669"/>
    <property type="project" value="InterPro"/>
</dbReference>
<dbReference type="SMART" id="SM00344">
    <property type="entry name" value="HTH_ASNC"/>
    <property type="match status" value="1"/>
</dbReference>
<dbReference type="Gene3D" id="3.30.70.920">
    <property type="match status" value="1"/>
</dbReference>
<proteinExistence type="predicted"/>
<evidence type="ECO:0000313" key="5">
    <source>
        <dbReference type="EMBL" id="AIE83662.1"/>
    </source>
</evidence>
<evidence type="ECO:0000259" key="4">
    <source>
        <dbReference type="PROSITE" id="PS50956"/>
    </source>
</evidence>
<dbReference type="KEGG" id="fgi:OP10G_0294"/>
<evidence type="ECO:0000256" key="2">
    <source>
        <dbReference type="ARBA" id="ARBA00023125"/>
    </source>
</evidence>
<dbReference type="InterPro" id="IPR019888">
    <property type="entry name" value="Tscrpt_reg_AsnC-like"/>
</dbReference>
<dbReference type="EMBL" id="CP007139">
    <property type="protein sequence ID" value="AIE83662.1"/>
    <property type="molecule type" value="Genomic_DNA"/>
</dbReference>
<sequence length="146" mass="16139">MTHEQISKEISLSRPAVHDRIRRLESAGVIRGYSAQVDWDALGLSLCAFLFVRVTGNCVPIAQKIWTLGTEDAMVQECHRIAGDWCLLLQTRSASTAAHLRLHDEIRAIPGVQNTMNVIALAEVLPDESRVPVPADFPATLATRRN</sequence>
<evidence type="ECO:0000256" key="3">
    <source>
        <dbReference type="ARBA" id="ARBA00023163"/>
    </source>
</evidence>
<dbReference type="eggNOG" id="COG1522">
    <property type="taxonomic scope" value="Bacteria"/>
</dbReference>
<dbReference type="InterPro" id="IPR019887">
    <property type="entry name" value="Tscrpt_reg_AsnC/Lrp_C"/>
</dbReference>
<dbReference type="GO" id="GO:0043200">
    <property type="term" value="P:response to amino acid"/>
    <property type="evidence" value="ECO:0007669"/>
    <property type="project" value="TreeGrafter"/>
</dbReference>
<feature type="domain" description="HTH asnC-type" evidence="4">
    <location>
        <begin position="1"/>
        <end position="45"/>
    </location>
</feature>
<keyword evidence="3" id="KW-0804">Transcription</keyword>
<dbReference type="SUPFAM" id="SSF54909">
    <property type="entry name" value="Dimeric alpha+beta barrel"/>
    <property type="match status" value="1"/>
</dbReference>
<dbReference type="HOGENOM" id="CLU_091233_5_0_0"/>
<dbReference type="InterPro" id="IPR011008">
    <property type="entry name" value="Dimeric_a/b-barrel"/>
</dbReference>
<gene>
    <name evidence="5" type="ORF">OP10G_0294</name>
</gene>
<dbReference type="Pfam" id="PF01037">
    <property type="entry name" value="AsnC_trans_reg"/>
    <property type="match status" value="1"/>
</dbReference>
<organism evidence="5 6">
    <name type="scientific">Fimbriimonas ginsengisoli Gsoil 348</name>
    <dbReference type="NCBI Taxonomy" id="661478"/>
    <lineage>
        <taxon>Bacteria</taxon>
        <taxon>Bacillati</taxon>
        <taxon>Armatimonadota</taxon>
        <taxon>Fimbriimonadia</taxon>
        <taxon>Fimbriimonadales</taxon>
        <taxon>Fimbriimonadaceae</taxon>
        <taxon>Fimbriimonas</taxon>
    </lineage>
</organism>
<dbReference type="PANTHER" id="PTHR30154">
    <property type="entry name" value="LEUCINE-RESPONSIVE REGULATORY PROTEIN"/>
    <property type="match status" value="1"/>
</dbReference>
<keyword evidence="1" id="KW-0805">Transcription regulation</keyword>
<dbReference type="PROSITE" id="PS50956">
    <property type="entry name" value="HTH_ASNC_2"/>
    <property type="match status" value="1"/>
</dbReference>
<dbReference type="Gene3D" id="1.10.10.10">
    <property type="entry name" value="Winged helix-like DNA-binding domain superfamily/Winged helix DNA-binding domain"/>
    <property type="match status" value="1"/>
</dbReference>
<protein>
    <submittedName>
        <fullName evidence="5">Transcriptional regulator</fullName>
    </submittedName>
</protein>
<accession>A0A068NJN5</accession>
<keyword evidence="2" id="KW-0238">DNA-binding</keyword>
<dbReference type="Pfam" id="PF13412">
    <property type="entry name" value="HTH_24"/>
    <property type="match status" value="1"/>
</dbReference>